<dbReference type="PANTHER" id="PTHR33653:SF1">
    <property type="entry name" value="RIBONUCLEASE VAPC2"/>
    <property type="match status" value="1"/>
</dbReference>
<dbReference type="PANTHER" id="PTHR33653">
    <property type="entry name" value="RIBONUCLEASE VAPC2"/>
    <property type="match status" value="1"/>
</dbReference>
<dbReference type="InterPro" id="IPR050556">
    <property type="entry name" value="Type_II_TA_system_RNase"/>
</dbReference>
<name>A0A6V8P6H5_9ACTN</name>
<dbReference type="Pfam" id="PF01850">
    <property type="entry name" value="PIN"/>
    <property type="match status" value="1"/>
</dbReference>
<accession>A0A6V8P6H5</accession>
<reference evidence="1 2" key="1">
    <citation type="journal article" date="2020" name="Front. Microbiol.">
        <title>Single-cell genomics of novel Actinobacteria with the Wood-Ljungdahl pathway discovered in a serpentinizing system.</title>
        <authorList>
            <person name="Merino N."/>
            <person name="Kawai M."/>
            <person name="Boyd E.S."/>
            <person name="Colman D.R."/>
            <person name="McGlynn S.E."/>
            <person name="Nealson K.H."/>
            <person name="Kurokawa K."/>
            <person name="Hongoh Y."/>
        </authorList>
    </citation>
    <scope>NUCLEOTIDE SEQUENCE [LARGE SCALE GENOMIC DNA]</scope>
    <source>
        <strain evidence="1 2">S33</strain>
    </source>
</reference>
<dbReference type="Gene3D" id="3.40.50.1010">
    <property type="entry name" value="5'-nuclease"/>
    <property type="match status" value="1"/>
</dbReference>
<dbReference type="GO" id="GO:0046872">
    <property type="term" value="F:metal ion binding"/>
    <property type="evidence" value="ECO:0007669"/>
    <property type="project" value="UniProtKB-KW"/>
</dbReference>
<comment type="caution">
    <text evidence="1">The sequence shown here is derived from an EMBL/GenBank/DDBJ whole genome shotgun (WGS) entry which is preliminary data.</text>
</comment>
<dbReference type="InterPro" id="IPR002716">
    <property type="entry name" value="PIN_dom"/>
</dbReference>
<dbReference type="GO" id="GO:0004518">
    <property type="term" value="F:nuclease activity"/>
    <property type="evidence" value="ECO:0007669"/>
    <property type="project" value="UniProtKB-KW"/>
</dbReference>
<dbReference type="Proteomes" id="UP000591948">
    <property type="component" value="Unassembled WGS sequence"/>
</dbReference>
<dbReference type="EMBL" id="BLRY01000084">
    <property type="protein sequence ID" value="GFP27923.1"/>
    <property type="molecule type" value="Genomic_DNA"/>
</dbReference>
<keyword evidence="2" id="KW-1185">Reference proteome</keyword>
<dbReference type="GO" id="GO:0016787">
    <property type="term" value="F:hydrolase activity"/>
    <property type="evidence" value="ECO:0007669"/>
    <property type="project" value="UniProtKB-KW"/>
</dbReference>
<evidence type="ECO:0000313" key="1">
    <source>
        <dbReference type="EMBL" id="GFP27923.1"/>
    </source>
</evidence>
<proteinExistence type="predicted"/>
<dbReference type="InterPro" id="IPR029060">
    <property type="entry name" value="PIN-like_dom_sf"/>
</dbReference>
<organism evidence="1 2">
    <name type="scientific">Candidatus Hakubella thermalkaliphila</name>
    <dbReference type="NCBI Taxonomy" id="2754717"/>
    <lineage>
        <taxon>Bacteria</taxon>
        <taxon>Bacillati</taxon>
        <taxon>Actinomycetota</taxon>
        <taxon>Actinomycetota incertae sedis</taxon>
        <taxon>Candidatus Hakubellales</taxon>
        <taxon>Candidatus Hakubellaceae</taxon>
        <taxon>Candidatus Hakubella</taxon>
    </lineage>
</organism>
<dbReference type="SUPFAM" id="SSF88723">
    <property type="entry name" value="PIN domain-like"/>
    <property type="match status" value="1"/>
</dbReference>
<protein>
    <submittedName>
        <fullName evidence="1">Uncharacterized protein</fullName>
    </submittedName>
</protein>
<evidence type="ECO:0000313" key="2">
    <source>
        <dbReference type="Proteomes" id="UP000591948"/>
    </source>
</evidence>
<gene>
    <name evidence="1" type="ORF">HKBW3S33_01334</name>
</gene>
<sequence length="134" mass="15133">MTKYLLDTTALIDYLNGRPHVVSLIQSLAREGHTLGLCCINITELYAGLKEHERKRAQRLIERLFYFEVTQEMAQKAGEYQYYFARRGKTLSTSDVTVAAVAVAQEAILLTANVDHYPMDEIGVERLPPRASAD</sequence>